<protein>
    <submittedName>
        <fullName evidence="6">HTH DNA-binding protein</fullName>
    </submittedName>
</protein>
<reference evidence="7" key="1">
    <citation type="submission" date="2018-01" db="EMBL/GenBank/DDBJ databases">
        <authorList>
            <person name="Gatt S.M."/>
            <person name="Isern S."/>
            <person name="Jenkins M."/>
            <person name="Tan A.L."/>
            <person name="Michael S.F."/>
            <person name="Moore R.E."/>
            <person name="Ware V.C."/>
            <person name="Garlena R.A."/>
            <person name="Russell D.A."/>
            <person name="Pope W.H."/>
            <person name="Jacobs-Sera D."/>
            <person name="Hendrix R.W."/>
            <person name="Hatfull G.F."/>
        </authorList>
    </citation>
    <scope>NUCLEOTIDE SEQUENCE [LARGE SCALE GENOMIC DNA]</scope>
</reference>
<organism evidence="6 7">
    <name type="scientific">Mycobacterium phage Rem711</name>
    <dbReference type="NCBI Taxonomy" id="2079285"/>
    <lineage>
        <taxon>Viruses</taxon>
        <taxon>Duplodnaviria</taxon>
        <taxon>Heunggongvirae</taxon>
        <taxon>Uroviricota</taxon>
        <taxon>Caudoviricetes</taxon>
        <taxon>Trigintaduovirus</taxon>
        <taxon>Trigintaduovirus rem711</taxon>
    </lineage>
</organism>
<feature type="domain" description="Ner winged helix-turn-helix DNA-binding" evidence="5">
    <location>
        <begin position="17"/>
        <end position="79"/>
    </location>
</feature>
<keyword evidence="2" id="KW-0805">Transcription regulation</keyword>
<dbReference type="EMBL" id="MG770216">
    <property type="protein sequence ID" value="AUV60826.1"/>
    <property type="molecule type" value="Genomic_DNA"/>
</dbReference>
<comment type="similarity">
    <text evidence="1">Belongs to the ner transcriptional regulatory family.</text>
</comment>
<dbReference type="Proteomes" id="UP000241185">
    <property type="component" value="Segment"/>
</dbReference>
<dbReference type="SUPFAM" id="SSF47413">
    <property type="entry name" value="lambda repressor-like DNA-binding domains"/>
    <property type="match status" value="1"/>
</dbReference>
<dbReference type="InterPro" id="IPR038722">
    <property type="entry name" value="Ner_HTH_dom"/>
</dbReference>
<keyword evidence="7" id="KW-1185">Reference proteome</keyword>
<dbReference type="Pfam" id="PF13693">
    <property type="entry name" value="HTH_35"/>
    <property type="match status" value="1"/>
</dbReference>
<accession>A0A2K9VEX6</accession>
<evidence type="ECO:0000256" key="3">
    <source>
        <dbReference type="ARBA" id="ARBA00023125"/>
    </source>
</evidence>
<evidence type="ECO:0000313" key="7">
    <source>
        <dbReference type="Proteomes" id="UP000241185"/>
    </source>
</evidence>
<dbReference type="Gene3D" id="1.10.260.40">
    <property type="entry name" value="lambda repressor-like DNA-binding domains"/>
    <property type="match status" value="1"/>
</dbReference>
<dbReference type="CDD" id="cd00093">
    <property type="entry name" value="HTH_XRE"/>
    <property type="match status" value="1"/>
</dbReference>
<evidence type="ECO:0000256" key="2">
    <source>
        <dbReference type="ARBA" id="ARBA00023015"/>
    </source>
</evidence>
<evidence type="ECO:0000256" key="1">
    <source>
        <dbReference type="ARBA" id="ARBA00006157"/>
    </source>
</evidence>
<keyword evidence="4" id="KW-0804">Transcription</keyword>
<dbReference type="GO" id="GO:0003677">
    <property type="term" value="F:DNA binding"/>
    <property type="evidence" value="ECO:0007669"/>
    <property type="project" value="UniProtKB-KW"/>
</dbReference>
<evidence type="ECO:0000313" key="6">
    <source>
        <dbReference type="EMBL" id="AUV60826.1"/>
    </source>
</evidence>
<dbReference type="InterPro" id="IPR010982">
    <property type="entry name" value="Lambda_DNA-bd_dom_sf"/>
</dbReference>
<evidence type="ECO:0000259" key="5">
    <source>
        <dbReference type="Pfam" id="PF13693"/>
    </source>
</evidence>
<proteinExistence type="inferred from homology"/>
<dbReference type="InterPro" id="IPR001387">
    <property type="entry name" value="Cro/C1-type_HTH"/>
</dbReference>
<gene>
    <name evidence="6" type="ORF">SEA_REM711_48</name>
</gene>
<name>A0A2K9VEX6_9CAUD</name>
<evidence type="ECO:0000256" key="4">
    <source>
        <dbReference type="ARBA" id="ARBA00023163"/>
    </source>
</evidence>
<keyword evidence="3 6" id="KW-0238">DNA-binding</keyword>
<sequence length="82" mass="8845">MTVMPAETQLIEEVGSRIRAQMGRRRVSMAALSRSTGIPRATLTNQIDHCGVTVLTLVRIAEALDADPAEFLPSRQPAKATA</sequence>